<name>A0ABN3IZY3_9ACTN</name>
<feature type="domain" description="HTH cro/C1-type" evidence="1">
    <location>
        <begin position="91"/>
        <end position="132"/>
    </location>
</feature>
<dbReference type="CDD" id="cd00093">
    <property type="entry name" value="HTH_XRE"/>
    <property type="match status" value="1"/>
</dbReference>
<evidence type="ECO:0000313" key="2">
    <source>
        <dbReference type="EMBL" id="GAA2417492.1"/>
    </source>
</evidence>
<dbReference type="InterPro" id="IPR010982">
    <property type="entry name" value="Lambda_DNA-bd_dom_sf"/>
</dbReference>
<evidence type="ECO:0000313" key="3">
    <source>
        <dbReference type="Proteomes" id="UP001500058"/>
    </source>
</evidence>
<dbReference type="InterPro" id="IPR001387">
    <property type="entry name" value="Cro/C1-type_HTH"/>
</dbReference>
<keyword evidence="3" id="KW-1185">Reference proteome</keyword>
<dbReference type="SUPFAM" id="SSF47413">
    <property type="entry name" value="lambda repressor-like DNA-binding domains"/>
    <property type="match status" value="1"/>
</dbReference>
<comment type="caution">
    <text evidence="2">The sequence shown here is derived from an EMBL/GenBank/DDBJ whole genome shotgun (WGS) entry which is preliminary data.</text>
</comment>
<dbReference type="PROSITE" id="PS50943">
    <property type="entry name" value="HTH_CROC1"/>
    <property type="match status" value="1"/>
</dbReference>
<gene>
    <name evidence="2" type="ORF">GCM10010420_54790</name>
</gene>
<dbReference type="Pfam" id="PF01381">
    <property type="entry name" value="HTH_3"/>
    <property type="match status" value="1"/>
</dbReference>
<accession>A0ABN3IZY3</accession>
<organism evidence="2 3">
    <name type="scientific">Streptomyces glaucosporus</name>
    <dbReference type="NCBI Taxonomy" id="284044"/>
    <lineage>
        <taxon>Bacteria</taxon>
        <taxon>Bacillati</taxon>
        <taxon>Actinomycetota</taxon>
        <taxon>Actinomycetes</taxon>
        <taxon>Kitasatosporales</taxon>
        <taxon>Streptomycetaceae</taxon>
        <taxon>Streptomyces</taxon>
    </lineage>
</organism>
<protein>
    <recommendedName>
        <fullName evidence="1">HTH cro/C1-type domain-containing protein</fullName>
    </recommendedName>
</protein>
<proteinExistence type="predicted"/>
<sequence>MTGTDPHDSLRVLLGRLDELLEDRGLAREDVLKPDELSAATGLTAREVRALLGGRRPREPETEESIRNRVAFLYARRHGGEDGKKASITGEVAARLGVSRVWARQLLHGEKCPNVRHLKALSTYFGVPVAFFTDSAADALARELGPVLGELESDPLAELMEEFGIREVHARAGGSLLTRRQRERLAAIIRFHLALDGEGPRP</sequence>
<dbReference type="EMBL" id="BAAATJ010000040">
    <property type="protein sequence ID" value="GAA2417492.1"/>
    <property type="molecule type" value="Genomic_DNA"/>
</dbReference>
<dbReference type="Gene3D" id="1.10.260.40">
    <property type="entry name" value="lambda repressor-like DNA-binding domains"/>
    <property type="match status" value="1"/>
</dbReference>
<reference evidence="2 3" key="1">
    <citation type="journal article" date="2019" name="Int. J. Syst. Evol. Microbiol.">
        <title>The Global Catalogue of Microorganisms (GCM) 10K type strain sequencing project: providing services to taxonomists for standard genome sequencing and annotation.</title>
        <authorList>
            <consortium name="The Broad Institute Genomics Platform"/>
            <consortium name="The Broad Institute Genome Sequencing Center for Infectious Disease"/>
            <person name="Wu L."/>
            <person name="Ma J."/>
        </authorList>
    </citation>
    <scope>NUCLEOTIDE SEQUENCE [LARGE SCALE GENOMIC DNA]</scope>
    <source>
        <strain evidence="2 3">JCM 6921</strain>
    </source>
</reference>
<evidence type="ECO:0000259" key="1">
    <source>
        <dbReference type="PROSITE" id="PS50943"/>
    </source>
</evidence>
<dbReference type="Proteomes" id="UP001500058">
    <property type="component" value="Unassembled WGS sequence"/>
</dbReference>